<dbReference type="Proteomes" id="UP000800036">
    <property type="component" value="Unassembled WGS sequence"/>
</dbReference>
<dbReference type="InterPro" id="IPR051783">
    <property type="entry name" value="NAD(P)-dependent_oxidoreduct"/>
</dbReference>
<evidence type="ECO:0000259" key="1">
    <source>
        <dbReference type="Pfam" id="PF01370"/>
    </source>
</evidence>
<dbReference type="Pfam" id="PF01370">
    <property type="entry name" value="Epimerase"/>
    <property type="match status" value="1"/>
</dbReference>
<dbReference type="Gene3D" id="3.40.50.720">
    <property type="entry name" value="NAD(P)-binding Rossmann-like Domain"/>
    <property type="match status" value="1"/>
</dbReference>
<dbReference type="PANTHER" id="PTHR48079:SF6">
    <property type="entry name" value="NAD(P)-BINDING DOMAIN-CONTAINING PROTEIN-RELATED"/>
    <property type="match status" value="1"/>
</dbReference>
<dbReference type="SUPFAM" id="SSF51735">
    <property type="entry name" value="NAD(P)-binding Rossmann-fold domains"/>
    <property type="match status" value="1"/>
</dbReference>
<protein>
    <submittedName>
        <fullName evidence="2">NAD(P)-binding protein</fullName>
    </submittedName>
</protein>
<dbReference type="AlphaFoldDB" id="A0A6A5VCS8"/>
<feature type="domain" description="NAD-dependent epimerase/dehydratase" evidence="1">
    <location>
        <begin position="13"/>
        <end position="119"/>
    </location>
</feature>
<dbReference type="OrthoDB" id="10058185at2759"/>
<accession>A0A6A5VCS8</accession>
<evidence type="ECO:0000313" key="2">
    <source>
        <dbReference type="EMBL" id="KAF1975283.1"/>
    </source>
</evidence>
<dbReference type="GO" id="GO:0004029">
    <property type="term" value="F:aldehyde dehydrogenase (NAD+) activity"/>
    <property type="evidence" value="ECO:0007669"/>
    <property type="project" value="TreeGrafter"/>
</dbReference>
<evidence type="ECO:0000313" key="3">
    <source>
        <dbReference type="Proteomes" id="UP000800036"/>
    </source>
</evidence>
<reference evidence="2" key="1">
    <citation type="journal article" date="2020" name="Stud. Mycol.">
        <title>101 Dothideomycetes genomes: a test case for predicting lifestyles and emergence of pathogens.</title>
        <authorList>
            <person name="Haridas S."/>
            <person name="Albert R."/>
            <person name="Binder M."/>
            <person name="Bloem J."/>
            <person name="Labutti K."/>
            <person name="Salamov A."/>
            <person name="Andreopoulos B."/>
            <person name="Baker S."/>
            <person name="Barry K."/>
            <person name="Bills G."/>
            <person name="Bluhm B."/>
            <person name="Cannon C."/>
            <person name="Castanera R."/>
            <person name="Culley D."/>
            <person name="Daum C."/>
            <person name="Ezra D."/>
            <person name="Gonzalez J."/>
            <person name="Henrissat B."/>
            <person name="Kuo A."/>
            <person name="Liang C."/>
            <person name="Lipzen A."/>
            <person name="Lutzoni F."/>
            <person name="Magnuson J."/>
            <person name="Mondo S."/>
            <person name="Nolan M."/>
            <person name="Ohm R."/>
            <person name="Pangilinan J."/>
            <person name="Park H.-J."/>
            <person name="Ramirez L."/>
            <person name="Alfaro M."/>
            <person name="Sun H."/>
            <person name="Tritt A."/>
            <person name="Yoshinaga Y."/>
            <person name="Zwiers L.-H."/>
            <person name="Turgeon B."/>
            <person name="Goodwin S."/>
            <person name="Spatafora J."/>
            <person name="Crous P."/>
            <person name="Grigoriev I."/>
        </authorList>
    </citation>
    <scope>NUCLEOTIDE SEQUENCE</scope>
    <source>
        <strain evidence="2">CBS 107.79</strain>
    </source>
</reference>
<dbReference type="GO" id="GO:0005737">
    <property type="term" value="C:cytoplasm"/>
    <property type="evidence" value="ECO:0007669"/>
    <property type="project" value="TreeGrafter"/>
</dbReference>
<dbReference type="InterPro" id="IPR036291">
    <property type="entry name" value="NAD(P)-bd_dom_sf"/>
</dbReference>
<dbReference type="PANTHER" id="PTHR48079">
    <property type="entry name" value="PROTEIN YEEZ"/>
    <property type="match status" value="1"/>
</dbReference>
<organism evidence="2 3">
    <name type="scientific">Bimuria novae-zelandiae CBS 107.79</name>
    <dbReference type="NCBI Taxonomy" id="1447943"/>
    <lineage>
        <taxon>Eukaryota</taxon>
        <taxon>Fungi</taxon>
        <taxon>Dikarya</taxon>
        <taxon>Ascomycota</taxon>
        <taxon>Pezizomycotina</taxon>
        <taxon>Dothideomycetes</taxon>
        <taxon>Pleosporomycetidae</taxon>
        <taxon>Pleosporales</taxon>
        <taxon>Massarineae</taxon>
        <taxon>Didymosphaeriaceae</taxon>
        <taxon>Bimuria</taxon>
    </lineage>
</organism>
<gene>
    <name evidence="2" type="ORF">BU23DRAFT_566851</name>
</gene>
<sequence>MSSDTEDSARCPILVTGGCGFLGSHVVDALVAQHFVVVAASRNPTKYRNPAADYVACDLTNTEAIATLIDEFKPRVIIHTVTAGPMSPWSAQKKDIEATINLLNAARNASTVKALQSKSRL</sequence>
<name>A0A6A5VCS8_9PLEO</name>
<dbReference type="EMBL" id="ML976671">
    <property type="protein sequence ID" value="KAF1975283.1"/>
    <property type="molecule type" value="Genomic_DNA"/>
</dbReference>
<keyword evidence="3" id="KW-1185">Reference proteome</keyword>
<proteinExistence type="predicted"/>
<dbReference type="InterPro" id="IPR001509">
    <property type="entry name" value="Epimerase_deHydtase"/>
</dbReference>